<gene>
    <name evidence="1" type="ORF">CARN1_1481</name>
</gene>
<organism evidence="1">
    <name type="scientific">mine drainage metagenome</name>
    <dbReference type="NCBI Taxonomy" id="410659"/>
    <lineage>
        <taxon>unclassified sequences</taxon>
        <taxon>metagenomes</taxon>
        <taxon>ecological metagenomes</taxon>
    </lineage>
</organism>
<protein>
    <submittedName>
        <fullName evidence="1">Uncharacterized protein</fullName>
    </submittedName>
</protein>
<dbReference type="AlphaFoldDB" id="E6PFM3"/>
<proteinExistence type="predicted"/>
<comment type="caution">
    <text evidence="1">The sequence shown here is derived from an EMBL/GenBank/DDBJ whole genome shotgun (WGS) entry which is preliminary data.</text>
</comment>
<reference evidence="1" key="1">
    <citation type="submission" date="2009-10" db="EMBL/GenBank/DDBJ databases">
        <title>Diversity of trophic interactions inside an arsenic-rich microbial ecosystem.</title>
        <authorList>
            <person name="Bertin P.N."/>
            <person name="Heinrich-Salmeron A."/>
            <person name="Pelletier E."/>
            <person name="Goulhen-Chollet F."/>
            <person name="Arsene-Ploetze F."/>
            <person name="Gallien S."/>
            <person name="Calteau A."/>
            <person name="Vallenet D."/>
            <person name="Casiot C."/>
            <person name="Chane-Woon-Ming B."/>
            <person name="Giloteaux L."/>
            <person name="Barakat M."/>
            <person name="Bonnefoy V."/>
            <person name="Bruneel O."/>
            <person name="Chandler M."/>
            <person name="Cleiss J."/>
            <person name="Duran R."/>
            <person name="Elbaz-Poulichet F."/>
            <person name="Fonknechten N."/>
            <person name="Lauga B."/>
            <person name="Mornico D."/>
            <person name="Ortet P."/>
            <person name="Schaeffer C."/>
            <person name="Siguier P."/>
            <person name="Alexander Thil Smith A."/>
            <person name="Van Dorsselaer A."/>
            <person name="Weissenbach J."/>
            <person name="Medigue C."/>
            <person name="Le Paslier D."/>
        </authorList>
    </citation>
    <scope>NUCLEOTIDE SEQUENCE</scope>
</reference>
<dbReference type="EMBL" id="CABL01000007">
    <property type="protein sequence ID" value="CBH75260.1"/>
    <property type="molecule type" value="Genomic_DNA"/>
</dbReference>
<name>E6PFM3_9ZZZZ</name>
<sequence>MKAILGALFSLLLLGVHAATPCSSPLSRFRGEDAYTIDGRNVMTVLYSGTQSLTVRPDGPNLRLENVIEYTKTLGSRVHHKTARVVRLLTPDLREIRTSLNQDEDSLSLLDQPFAARIDAKTLAALAGLKQSIPFTASSPLGGAPLHGTLRTADMLAKLPSGGVRVAFTASGPMRGPLPELPTASIDGTISLVGTAEYDAVGALVRLRSRLRIHGVLAASGQSGPIEILYARRFAPDCSPAPETSASPVPTPSP</sequence>
<evidence type="ECO:0000313" key="1">
    <source>
        <dbReference type="EMBL" id="CBH75260.1"/>
    </source>
</evidence>
<accession>E6PFM3</accession>